<organism evidence="1 2">
    <name type="scientific">Flavobacterium xinjiangense</name>
    <dbReference type="NCBI Taxonomy" id="178356"/>
    <lineage>
        <taxon>Bacteria</taxon>
        <taxon>Pseudomonadati</taxon>
        <taxon>Bacteroidota</taxon>
        <taxon>Flavobacteriia</taxon>
        <taxon>Flavobacteriales</taxon>
        <taxon>Flavobacteriaceae</taxon>
        <taxon>Flavobacterium</taxon>
    </lineage>
</organism>
<protein>
    <submittedName>
        <fullName evidence="1">Uncharacterized protein</fullName>
    </submittedName>
</protein>
<name>A0A1M7MD86_9FLAO</name>
<reference evidence="2" key="1">
    <citation type="submission" date="2016-11" db="EMBL/GenBank/DDBJ databases">
        <authorList>
            <person name="Varghese N."/>
            <person name="Submissions S."/>
        </authorList>
    </citation>
    <scope>NUCLEOTIDE SEQUENCE [LARGE SCALE GENOMIC DNA]</scope>
    <source>
        <strain evidence="2">CGMCC 1.2749</strain>
    </source>
</reference>
<evidence type="ECO:0000313" key="2">
    <source>
        <dbReference type="Proteomes" id="UP000184092"/>
    </source>
</evidence>
<evidence type="ECO:0000313" key="1">
    <source>
        <dbReference type="EMBL" id="SHM88762.1"/>
    </source>
</evidence>
<sequence length="39" mass="4868">MFLLLKSKIWYLTTLKEPQKIIVRKYVAIFLFNERFNVY</sequence>
<gene>
    <name evidence="1" type="ORF">SAMN05216269_10880</name>
</gene>
<dbReference type="Proteomes" id="UP000184092">
    <property type="component" value="Unassembled WGS sequence"/>
</dbReference>
<proteinExistence type="predicted"/>
<dbReference type="AlphaFoldDB" id="A0A1M7MD86"/>
<keyword evidence="2" id="KW-1185">Reference proteome</keyword>
<dbReference type="EMBL" id="FRCL01000008">
    <property type="protein sequence ID" value="SHM88762.1"/>
    <property type="molecule type" value="Genomic_DNA"/>
</dbReference>
<dbReference type="STRING" id="178356.SAMN05216269_10880"/>
<accession>A0A1M7MD86</accession>